<reference evidence="9 10" key="1">
    <citation type="journal article" date="2021" name="Sci. Rep.">
        <title>The genome of the diatom Chaetoceros tenuissimus carries an ancient integrated fragment of an extant virus.</title>
        <authorList>
            <person name="Hongo Y."/>
            <person name="Kimura K."/>
            <person name="Takaki Y."/>
            <person name="Yoshida Y."/>
            <person name="Baba S."/>
            <person name="Kobayashi G."/>
            <person name="Nagasaki K."/>
            <person name="Hano T."/>
            <person name="Tomaru Y."/>
        </authorList>
    </citation>
    <scope>NUCLEOTIDE SEQUENCE [LARGE SCALE GENOMIC DNA]</scope>
    <source>
        <strain evidence="9 10">NIES-3715</strain>
    </source>
</reference>
<gene>
    <name evidence="9" type="ORF">CTEN210_09727</name>
</gene>
<dbReference type="EMBL" id="BLLK01000046">
    <property type="protein sequence ID" value="GFH53251.1"/>
    <property type="molecule type" value="Genomic_DNA"/>
</dbReference>
<keyword evidence="1" id="KW-0343">GTPase activation</keyword>
<evidence type="ECO:0000256" key="2">
    <source>
        <dbReference type="ARBA" id="ARBA00022723"/>
    </source>
</evidence>
<evidence type="ECO:0000256" key="6">
    <source>
        <dbReference type="SAM" id="Coils"/>
    </source>
</evidence>
<evidence type="ECO:0000313" key="10">
    <source>
        <dbReference type="Proteomes" id="UP001054902"/>
    </source>
</evidence>
<dbReference type="PRINTS" id="PR00405">
    <property type="entry name" value="REVINTRACTNG"/>
</dbReference>
<feature type="domain" description="Arf-GAP" evidence="8">
    <location>
        <begin position="27"/>
        <end position="147"/>
    </location>
</feature>
<feature type="coiled-coil region" evidence="6">
    <location>
        <begin position="161"/>
        <end position="190"/>
    </location>
</feature>
<dbReference type="GO" id="GO:0048205">
    <property type="term" value="P:COPI coating of Golgi vesicle"/>
    <property type="evidence" value="ECO:0007669"/>
    <property type="project" value="TreeGrafter"/>
</dbReference>
<dbReference type="AlphaFoldDB" id="A0AAD3H7N3"/>
<dbReference type="SUPFAM" id="SSF57863">
    <property type="entry name" value="ArfGap/RecO-like zinc finger"/>
    <property type="match status" value="1"/>
</dbReference>
<protein>
    <recommendedName>
        <fullName evidence="8">Arf-GAP domain-containing protein</fullName>
    </recommendedName>
</protein>
<evidence type="ECO:0000256" key="3">
    <source>
        <dbReference type="ARBA" id="ARBA00022771"/>
    </source>
</evidence>
<feature type="compositionally biased region" description="Basic residues" evidence="7">
    <location>
        <begin position="235"/>
        <end position="249"/>
    </location>
</feature>
<keyword evidence="6" id="KW-0175">Coiled coil</keyword>
<evidence type="ECO:0000313" key="9">
    <source>
        <dbReference type="EMBL" id="GFH53251.1"/>
    </source>
</evidence>
<dbReference type="GO" id="GO:0000139">
    <property type="term" value="C:Golgi membrane"/>
    <property type="evidence" value="ECO:0007669"/>
    <property type="project" value="GOC"/>
</dbReference>
<proteinExistence type="predicted"/>
<dbReference type="Pfam" id="PF01412">
    <property type="entry name" value="ArfGap"/>
    <property type="match status" value="1"/>
</dbReference>
<evidence type="ECO:0000256" key="5">
    <source>
        <dbReference type="PROSITE-ProRule" id="PRU00288"/>
    </source>
</evidence>
<feature type="coiled-coil region" evidence="6">
    <location>
        <begin position="271"/>
        <end position="305"/>
    </location>
</feature>
<dbReference type="SMART" id="SM00105">
    <property type="entry name" value="ArfGap"/>
    <property type="match status" value="1"/>
</dbReference>
<evidence type="ECO:0000256" key="7">
    <source>
        <dbReference type="SAM" id="MobiDB-lite"/>
    </source>
</evidence>
<dbReference type="PANTHER" id="PTHR45686:SF4">
    <property type="entry name" value="ADP-RIBOSYLATION FACTOR GTPASE ACTIVATING PROTEIN 3, ISOFORM H"/>
    <property type="match status" value="1"/>
</dbReference>
<dbReference type="InterPro" id="IPR038508">
    <property type="entry name" value="ArfGAP_dom_sf"/>
</dbReference>
<dbReference type="GO" id="GO:0008270">
    <property type="term" value="F:zinc ion binding"/>
    <property type="evidence" value="ECO:0007669"/>
    <property type="project" value="UniProtKB-KW"/>
</dbReference>
<dbReference type="PANTHER" id="PTHR45686">
    <property type="entry name" value="ADP-RIBOSYLATION FACTOR GTPASE ACTIVATING PROTEIN 3, ISOFORM H-RELATED"/>
    <property type="match status" value="1"/>
</dbReference>
<sequence>MSGNVKADGTVTAAGRGAVCIPTADKNAQFRKLKNVRDNQTCFDCPNTRPTWASVTYGVFLCLDCSATHRNMGVHLTFVRSVDLDEWTQSQIDAMRLGGNGNARAYFRKHGFTDLYGSKTDKKYKSKAAQSYKVELAKLVQAEAAKRGEGAAPEDTPAAVNSSLLSNLDKVDEKNQALEAKAKLEAARSANGGNVAGVMESKAKLASSHAGASKLLVGGNLGTMRKPTTSSSMLLRKKSSLSSKAKPKLNKLSMKLPVAGSATATNDDDNFEDIEQTRQNVKEAEEKAKKDAEEAELAKKMKEELIFNDTKVEDEPVPVVTAPVVVEAPKPVAPAVTIPKKPTKDENLAKLKNMTSDFFSQM</sequence>
<keyword evidence="4" id="KW-0862">Zinc</keyword>
<keyword evidence="10" id="KW-1185">Reference proteome</keyword>
<name>A0AAD3H7N3_9STRA</name>
<evidence type="ECO:0000256" key="4">
    <source>
        <dbReference type="ARBA" id="ARBA00022833"/>
    </source>
</evidence>
<dbReference type="GO" id="GO:0005096">
    <property type="term" value="F:GTPase activator activity"/>
    <property type="evidence" value="ECO:0007669"/>
    <property type="project" value="UniProtKB-KW"/>
</dbReference>
<dbReference type="Proteomes" id="UP001054902">
    <property type="component" value="Unassembled WGS sequence"/>
</dbReference>
<organism evidence="9 10">
    <name type="scientific">Chaetoceros tenuissimus</name>
    <dbReference type="NCBI Taxonomy" id="426638"/>
    <lineage>
        <taxon>Eukaryota</taxon>
        <taxon>Sar</taxon>
        <taxon>Stramenopiles</taxon>
        <taxon>Ochrophyta</taxon>
        <taxon>Bacillariophyta</taxon>
        <taxon>Coscinodiscophyceae</taxon>
        <taxon>Chaetocerotophycidae</taxon>
        <taxon>Chaetocerotales</taxon>
        <taxon>Chaetocerotaceae</taxon>
        <taxon>Chaetoceros</taxon>
    </lineage>
</organism>
<dbReference type="PROSITE" id="PS50115">
    <property type="entry name" value="ARFGAP"/>
    <property type="match status" value="1"/>
</dbReference>
<keyword evidence="3 5" id="KW-0863">Zinc-finger</keyword>
<keyword evidence="2" id="KW-0479">Metal-binding</keyword>
<dbReference type="InterPro" id="IPR001164">
    <property type="entry name" value="ArfGAP_dom"/>
</dbReference>
<evidence type="ECO:0000259" key="8">
    <source>
        <dbReference type="PROSITE" id="PS50115"/>
    </source>
</evidence>
<feature type="region of interest" description="Disordered" evidence="7">
    <location>
        <begin position="218"/>
        <end position="270"/>
    </location>
</feature>
<dbReference type="InterPro" id="IPR037278">
    <property type="entry name" value="ARFGAP/RecO"/>
</dbReference>
<comment type="caution">
    <text evidence="9">The sequence shown here is derived from an EMBL/GenBank/DDBJ whole genome shotgun (WGS) entry which is preliminary data.</text>
</comment>
<accession>A0AAD3H7N3</accession>
<dbReference type="Gene3D" id="1.10.220.150">
    <property type="entry name" value="Arf GTPase activating protein"/>
    <property type="match status" value="1"/>
</dbReference>
<evidence type="ECO:0000256" key="1">
    <source>
        <dbReference type="ARBA" id="ARBA00022468"/>
    </source>
</evidence>
<dbReference type="CDD" id="cd08831">
    <property type="entry name" value="ArfGap_ArfGap2_3_like"/>
    <property type="match status" value="1"/>
</dbReference>